<keyword evidence="1" id="KW-0175">Coiled coil</keyword>
<comment type="caution">
    <text evidence="7">The sequence shown here is derived from an EMBL/GenBank/DDBJ whole genome shotgun (WGS) entry which is preliminary data.</text>
</comment>
<dbReference type="InterPro" id="IPR058625">
    <property type="entry name" value="MdtA-like_BSH"/>
</dbReference>
<evidence type="ECO:0000259" key="4">
    <source>
        <dbReference type="Pfam" id="PF25876"/>
    </source>
</evidence>
<dbReference type="PANTHER" id="PTHR30386:SF24">
    <property type="entry name" value="MULTIDRUG RESISTANCE EFFLUX PUMP"/>
    <property type="match status" value="1"/>
</dbReference>
<dbReference type="InterPro" id="IPR050739">
    <property type="entry name" value="MFP"/>
</dbReference>
<dbReference type="GO" id="GO:0055085">
    <property type="term" value="P:transmembrane transport"/>
    <property type="evidence" value="ECO:0007669"/>
    <property type="project" value="InterPro"/>
</dbReference>
<dbReference type="EMBL" id="JAAMRR010000145">
    <property type="protein sequence ID" value="NGX94196.1"/>
    <property type="molecule type" value="Genomic_DNA"/>
</dbReference>
<keyword evidence="3" id="KW-0472">Membrane</keyword>
<evidence type="ECO:0000313" key="7">
    <source>
        <dbReference type="EMBL" id="NGX94196.1"/>
    </source>
</evidence>
<keyword evidence="3" id="KW-0812">Transmembrane</keyword>
<evidence type="ECO:0000256" key="2">
    <source>
        <dbReference type="SAM" id="MobiDB-lite"/>
    </source>
</evidence>
<evidence type="ECO:0000259" key="5">
    <source>
        <dbReference type="Pfam" id="PF25917"/>
    </source>
</evidence>
<evidence type="ECO:0000256" key="1">
    <source>
        <dbReference type="SAM" id="Coils"/>
    </source>
</evidence>
<feature type="region of interest" description="Disordered" evidence="2">
    <location>
        <begin position="1"/>
        <end position="65"/>
    </location>
</feature>
<dbReference type="InterPro" id="IPR058624">
    <property type="entry name" value="MdtA-like_HH"/>
</dbReference>
<dbReference type="PANTHER" id="PTHR30386">
    <property type="entry name" value="MEMBRANE FUSION SUBUNIT OF EMRAB-TOLC MULTIDRUG EFFLUX PUMP"/>
    <property type="match status" value="1"/>
</dbReference>
<dbReference type="Pfam" id="PF25876">
    <property type="entry name" value="HH_MFP_RND"/>
    <property type="match status" value="1"/>
</dbReference>
<dbReference type="Gene3D" id="2.40.50.100">
    <property type="match status" value="1"/>
</dbReference>
<dbReference type="AlphaFoldDB" id="A0A7C9RG89"/>
<reference evidence="7" key="1">
    <citation type="submission" date="2020-02" db="EMBL/GenBank/DDBJ databases">
        <title>Draft genome sequence of Candidatus Afipia apatlaquensis IBT-C3, a potential strain for decolorization of textile dyes.</title>
        <authorList>
            <person name="Sanchez-Reyes A."/>
            <person name="Breton-Deval L."/>
            <person name="Mangelson H."/>
            <person name="Sanchez-Flores A."/>
        </authorList>
    </citation>
    <scope>NUCLEOTIDE SEQUENCE [LARGE SCALE GENOMIC DNA]</scope>
    <source>
        <strain evidence="7">IBT-C3</strain>
    </source>
</reference>
<evidence type="ECO:0000256" key="3">
    <source>
        <dbReference type="SAM" id="Phobius"/>
    </source>
</evidence>
<feature type="coiled-coil region" evidence="1">
    <location>
        <begin position="163"/>
        <end position="204"/>
    </location>
</feature>
<feature type="domain" description="Multidrug resistance protein MdtA-like alpha-helical hairpin" evidence="4">
    <location>
        <begin position="178"/>
        <end position="244"/>
    </location>
</feature>
<evidence type="ECO:0000259" key="6">
    <source>
        <dbReference type="Pfam" id="PF25954"/>
    </source>
</evidence>
<proteinExistence type="predicted"/>
<feature type="domain" description="Multidrug resistance protein MdtA-like barrel-sandwich hybrid" evidence="5">
    <location>
        <begin position="110"/>
        <end position="305"/>
    </location>
</feature>
<organism evidence="7 8">
    <name type="scientific">Candidatus Afipia apatlaquensis</name>
    <dbReference type="NCBI Taxonomy" id="2712852"/>
    <lineage>
        <taxon>Bacteria</taxon>
        <taxon>Pseudomonadati</taxon>
        <taxon>Pseudomonadota</taxon>
        <taxon>Alphaproteobacteria</taxon>
        <taxon>Hyphomicrobiales</taxon>
        <taxon>Nitrobacteraceae</taxon>
        <taxon>Afipia</taxon>
    </lineage>
</organism>
<feature type="transmembrane region" description="Helical" evidence="3">
    <location>
        <begin position="71"/>
        <end position="91"/>
    </location>
</feature>
<dbReference type="Pfam" id="PF25917">
    <property type="entry name" value="BSH_RND"/>
    <property type="match status" value="1"/>
</dbReference>
<dbReference type="SUPFAM" id="SSF111369">
    <property type="entry name" value="HlyD-like secretion proteins"/>
    <property type="match status" value="3"/>
</dbReference>
<dbReference type="Gene3D" id="2.40.30.170">
    <property type="match status" value="1"/>
</dbReference>
<feature type="domain" description="CusB-like beta-barrel" evidence="6">
    <location>
        <begin position="310"/>
        <end position="352"/>
    </location>
</feature>
<keyword evidence="3" id="KW-1133">Transmembrane helix</keyword>
<feature type="compositionally biased region" description="Low complexity" evidence="2">
    <location>
        <begin position="40"/>
        <end position="49"/>
    </location>
</feature>
<evidence type="ECO:0000313" key="8">
    <source>
        <dbReference type="Proteomes" id="UP000480266"/>
    </source>
</evidence>
<dbReference type="InterPro" id="IPR058792">
    <property type="entry name" value="Beta-barrel_RND_2"/>
</dbReference>
<feature type="coiled-coil region" evidence="1">
    <location>
        <begin position="229"/>
        <end position="270"/>
    </location>
</feature>
<dbReference type="Gene3D" id="1.10.287.470">
    <property type="entry name" value="Helix hairpin bin"/>
    <property type="match status" value="2"/>
</dbReference>
<accession>A0A7C9RG89</accession>
<dbReference type="Pfam" id="PF25954">
    <property type="entry name" value="Beta-barrel_RND_2"/>
    <property type="match status" value="1"/>
</dbReference>
<protein>
    <submittedName>
        <fullName evidence="7">HlyD family secretion protein</fullName>
    </submittedName>
</protein>
<name>A0A7C9RG89_9BRAD</name>
<keyword evidence="8" id="KW-1185">Reference proteome</keyword>
<dbReference type="Proteomes" id="UP000480266">
    <property type="component" value="Unassembled WGS sequence"/>
</dbReference>
<sequence length="417" mass="43969">MAVPARDQVARVVHPKPDAPDTDASHAVPAAEIEQRSRPAEQPAPEAPAVDGSDDAVGQSAKPKSKTRKRVLVGVGAVAALAGIYFGYHYMVIGRYMVTTDDAYVRANNSTMGAKIAGHISKVMVGDNARVGAGNVLFMIDDGDYQLAVESARARVTTQEATIARIGRQASAQESAVEQAQAQLVSAEAAIKRAEADFARQESLSTKGFASKATFDVSQAGRDQAQAGVQGAKAALDAAQTQVDVINAQKAEAEGQLQELRAALAKAVRDLSFTVVRAPVDGIFSNRIVNVGDYVQPGQRLANIVPIDDVYIDANYKETQLGRLKPGQPVSITVDAVSGRTIKGIVDSLAPASGSVFTLLPPDNATGNFTKVVQRVPVRIRVPFSVARENLLRPGMSVITTVNTKPSPDGVDPIAAR</sequence>
<gene>
    <name evidence="7" type="ORF">G4V63_02785</name>
</gene>